<comment type="caution">
    <text evidence="2">The sequence shown here is derived from an EMBL/GenBank/DDBJ whole genome shotgun (WGS) entry which is preliminary data.</text>
</comment>
<dbReference type="AlphaFoldDB" id="A0A921QCX9"/>
<dbReference type="InterPro" id="IPR001810">
    <property type="entry name" value="F-box_dom"/>
</dbReference>
<feature type="domain" description="F-box" evidence="1">
    <location>
        <begin position="11"/>
        <end position="51"/>
    </location>
</feature>
<sequence>MEETPACGGGLCDDAVMEILVRLPSESVLRCRAVCKRWRRITTDGSFLAAHSARRPRELMVVTPSRRVNTIALSSFLDPAAAVARRLGGFLCDAVQRDKNGTEMRLPSSLLYSLDGLIVFQGIWGVSDICFVVCNPVTRQWTKLPALVPKPCFTAYPCGFYLHRSSGEYRLLCHGDESAPWAWCRPGPPGDRYYVLAAGGSQARRLCRAPEGSPIISGYETPVAHADILYWFSKHPESKRTGKMLAFDTASETFRLMARPPGVTTAALLELDGSLCAADVVQQAPGVAARLDVWALQDHDHDTAESWTLRHRMEVTPPPRSLSYNGTFPASRAISAGDGSSSILIGDHTFPVVILCDLKHKTVRGEFDCGSMPSFLVFHDSLVSHAFFHLPCSSSSDDLMSIKFPDSQSQPKQEDIIGAVHAVHYLFALLVPRDENRSDPEGYY</sequence>
<name>A0A921QCX9_SORBI</name>
<dbReference type="PANTHER" id="PTHR31672:SF2">
    <property type="entry name" value="F-BOX DOMAIN-CONTAINING PROTEIN"/>
    <property type="match status" value="1"/>
</dbReference>
<dbReference type="SMART" id="SM00256">
    <property type="entry name" value="FBOX"/>
    <property type="match status" value="1"/>
</dbReference>
<evidence type="ECO:0000313" key="3">
    <source>
        <dbReference type="Proteomes" id="UP000807115"/>
    </source>
</evidence>
<gene>
    <name evidence="2" type="ORF">BDA96_09G265400</name>
</gene>
<protein>
    <recommendedName>
        <fullName evidence="1">F-box domain-containing protein</fullName>
    </recommendedName>
</protein>
<dbReference type="InterPro" id="IPR036047">
    <property type="entry name" value="F-box-like_dom_sf"/>
</dbReference>
<dbReference type="InterPro" id="IPR013187">
    <property type="entry name" value="F-box-assoc_dom_typ3"/>
</dbReference>
<evidence type="ECO:0000313" key="2">
    <source>
        <dbReference type="EMBL" id="KAG0519451.1"/>
    </source>
</evidence>
<reference evidence="2" key="1">
    <citation type="journal article" date="2019" name="BMC Genomics">
        <title>A new reference genome for Sorghum bicolor reveals high levels of sequence similarity between sweet and grain genotypes: implications for the genetics of sugar metabolism.</title>
        <authorList>
            <person name="Cooper E.A."/>
            <person name="Brenton Z.W."/>
            <person name="Flinn B.S."/>
            <person name="Jenkins J."/>
            <person name="Shu S."/>
            <person name="Flowers D."/>
            <person name="Luo F."/>
            <person name="Wang Y."/>
            <person name="Xia P."/>
            <person name="Barry K."/>
            <person name="Daum C."/>
            <person name="Lipzen A."/>
            <person name="Yoshinaga Y."/>
            <person name="Schmutz J."/>
            <person name="Saski C."/>
            <person name="Vermerris W."/>
            <person name="Kresovich S."/>
        </authorList>
    </citation>
    <scope>NUCLEOTIDE SEQUENCE</scope>
</reference>
<organism evidence="2 3">
    <name type="scientific">Sorghum bicolor</name>
    <name type="common">Sorghum</name>
    <name type="synonym">Sorghum vulgare</name>
    <dbReference type="NCBI Taxonomy" id="4558"/>
    <lineage>
        <taxon>Eukaryota</taxon>
        <taxon>Viridiplantae</taxon>
        <taxon>Streptophyta</taxon>
        <taxon>Embryophyta</taxon>
        <taxon>Tracheophyta</taxon>
        <taxon>Spermatophyta</taxon>
        <taxon>Magnoliopsida</taxon>
        <taxon>Liliopsida</taxon>
        <taxon>Poales</taxon>
        <taxon>Poaceae</taxon>
        <taxon>PACMAD clade</taxon>
        <taxon>Panicoideae</taxon>
        <taxon>Andropogonodae</taxon>
        <taxon>Andropogoneae</taxon>
        <taxon>Sorghinae</taxon>
        <taxon>Sorghum</taxon>
    </lineage>
</organism>
<dbReference type="Pfam" id="PF08268">
    <property type="entry name" value="FBA_3"/>
    <property type="match status" value="1"/>
</dbReference>
<evidence type="ECO:0000259" key="1">
    <source>
        <dbReference type="SMART" id="SM00256"/>
    </source>
</evidence>
<dbReference type="Pfam" id="PF00646">
    <property type="entry name" value="F-box"/>
    <property type="match status" value="1"/>
</dbReference>
<proteinExistence type="predicted"/>
<dbReference type="PANTHER" id="PTHR31672">
    <property type="entry name" value="BNACNNG10540D PROTEIN"/>
    <property type="match status" value="1"/>
</dbReference>
<dbReference type="Proteomes" id="UP000807115">
    <property type="component" value="Chromosome 9"/>
</dbReference>
<dbReference type="SUPFAM" id="SSF81383">
    <property type="entry name" value="F-box domain"/>
    <property type="match status" value="1"/>
</dbReference>
<dbReference type="InterPro" id="IPR050796">
    <property type="entry name" value="SCF_F-box_component"/>
</dbReference>
<dbReference type="Gene3D" id="1.20.1280.50">
    <property type="match status" value="1"/>
</dbReference>
<dbReference type="EMBL" id="CM027688">
    <property type="protein sequence ID" value="KAG0519451.1"/>
    <property type="molecule type" value="Genomic_DNA"/>
</dbReference>
<reference evidence="2" key="2">
    <citation type="submission" date="2020-10" db="EMBL/GenBank/DDBJ databases">
        <authorList>
            <person name="Cooper E.A."/>
            <person name="Brenton Z.W."/>
            <person name="Flinn B.S."/>
            <person name="Jenkins J."/>
            <person name="Shu S."/>
            <person name="Flowers D."/>
            <person name="Luo F."/>
            <person name="Wang Y."/>
            <person name="Xia P."/>
            <person name="Barry K."/>
            <person name="Daum C."/>
            <person name="Lipzen A."/>
            <person name="Yoshinaga Y."/>
            <person name="Schmutz J."/>
            <person name="Saski C."/>
            <person name="Vermerris W."/>
            <person name="Kresovich S."/>
        </authorList>
    </citation>
    <scope>NUCLEOTIDE SEQUENCE</scope>
</reference>
<dbReference type="CDD" id="cd22157">
    <property type="entry name" value="F-box_AtFBW1-like"/>
    <property type="match status" value="1"/>
</dbReference>
<accession>A0A921QCX9</accession>